<protein>
    <submittedName>
        <fullName evidence="1">Uncharacterized protein</fullName>
    </submittedName>
</protein>
<dbReference type="EMBL" id="MN740401">
    <property type="protein sequence ID" value="QHU04507.1"/>
    <property type="molecule type" value="Genomic_DNA"/>
</dbReference>
<sequence length="121" mass="12560">MSTPLVTLDALKESVQARTAKEAADKTALLALFDTAQNGLVDKLHVWAGLGFPAGYAVLTCAVVPPTICVDGTERPVSDYIQYLTGASLNDSVAALQAQVPGVTFAWCLPAGVVQVSVTAQ</sequence>
<evidence type="ECO:0000313" key="1">
    <source>
        <dbReference type="EMBL" id="QHU04507.1"/>
    </source>
</evidence>
<organism evidence="1">
    <name type="scientific">viral metagenome</name>
    <dbReference type="NCBI Taxonomy" id="1070528"/>
    <lineage>
        <taxon>unclassified sequences</taxon>
        <taxon>metagenomes</taxon>
        <taxon>organismal metagenomes</taxon>
    </lineage>
</organism>
<dbReference type="AlphaFoldDB" id="A0A6C0JJ87"/>
<accession>A0A6C0JJ87</accession>
<reference evidence="1" key="1">
    <citation type="journal article" date="2020" name="Nature">
        <title>Giant virus diversity and host interactions through global metagenomics.</title>
        <authorList>
            <person name="Schulz F."/>
            <person name="Roux S."/>
            <person name="Paez-Espino D."/>
            <person name="Jungbluth S."/>
            <person name="Walsh D.A."/>
            <person name="Denef V.J."/>
            <person name="McMahon K.D."/>
            <person name="Konstantinidis K.T."/>
            <person name="Eloe-Fadrosh E.A."/>
            <person name="Kyrpides N.C."/>
            <person name="Woyke T."/>
        </authorList>
    </citation>
    <scope>NUCLEOTIDE SEQUENCE</scope>
    <source>
        <strain evidence="1">GVMAG-M-3300027708-51</strain>
    </source>
</reference>
<name>A0A6C0JJ87_9ZZZZ</name>
<proteinExistence type="predicted"/>